<dbReference type="PANTHER" id="PTHR43280:SF2">
    <property type="entry name" value="HTH-TYPE TRANSCRIPTIONAL REGULATOR EXSA"/>
    <property type="match status" value="1"/>
</dbReference>
<dbReference type="Pfam" id="PF12833">
    <property type="entry name" value="HTH_18"/>
    <property type="match status" value="1"/>
</dbReference>
<reference evidence="5 6" key="1">
    <citation type="journal article" date="2018" name="Emerg. Microbes Infect.">
        <title>Phenotypic and molecular analysis of nontypeable Group B streptococci: identification of cps2a and hybrid cps2a/cps5 Group B streptococcal capsule gene clusters.</title>
        <authorList>
            <person name="Alhhazmi A."/>
            <person name="Tyrrell G.J."/>
        </authorList>
    </citation>
    <scope>NUCLEOTIDE SEQUENCE [LARGE SCALE GENOMIC DNA]</scope>
    <source>
        <strain evidence="5 6">PLGBS17</strain>
    </source>
</reference>
<keyword evidence="2" id="KW-0238">DNA-binding</keyword>
<evidence type="ECO:0000313" key="6">
    <source>
        <dbReference type="Proteomes" id="UP000256718"/>
    </source>
</evidence>
<dbReference type="GO" id="GO:0003700">
    <property type="term" value="F:DNA-binding transcription factor activity"/>
    <property type="evidence" value="ECO:0007669"/>
    <property type="project" value="InterPro"/>
</dbReference>
<feature type="domain" description="HTH araC/xylS-type" evidence="4">
    <location>
        <begin position="177"/>
        <end position="275"/>
    </location>
</feature>
<dbReference type="Gene3D" id="2.60.120.280">
    <property type="entry name" value="Regulatory protein AraC"/>
    <property type="match status" value="1"/>
</dbReference>
<dbReference type="PANTHER" id="PTHR43280">
    <property type="entry name" value="ARAC-FAMILY TRANSCRIPTIONAL REGULATOR"/>
    <property type="match status" value="1"/>
</dbReference>
<dbReference type="InterPro" id="IPR009057">
    <property type="entry name" value="Homeodomain-like_sf"/>
</dbReference>
<comment type="caution">
    <text evidence="5">The sequence shown here is derived from an EMBL/GenBank/DDBJ whole genome shotgun (WGS) entry which is preliminary data.</text>
</comment>
<dbReference type="KEGG" id="sagg:EN73_02590"/>
<dbReference type="KEGG" id="sags:SaSA20_0411"/>
<dbReference type="SMART" id="SM00342">
    <property type="entry name" value="HTH_ARAC"/>
    <property type="match status" value="1"/>
</dbReference>
<dbReference type="InterPro" id="IPR020449">
    <property type="entry name" value="Tscrpt_reg_AraC-type_HTH"/>
</dbReference>
<dbReference type="EMBL" id="QHGZ01000190">
    <property type="protein sequence ID" value="RDY79451.1"/>
    <property type="molecule type" value="Genomic_DNA"/>
</dbReference>
<protein>
    <submittedName>
        <fullName evidence="5">AraC family transcriptional regulator</fullName>
    </submittedName>
</protein>
<dbReference type="Pfam" id="PF02311">
    <property type="entry name" value="AraC_binding"/>
    <property type="match status" value="1"/>
</dbReference>
<dbReference type="PROSITE" id="PS01124">
    <property type="entry name" value="HTH_ARAC_FAMILY_2"/>
    <property type="match status" value="1"/>
</dbReference>
<dbReference type="SUPFAM" id="SSF46689">
    <property type="entry name" value="Homeodomain-like"/>
    <property type="match status" value="2"/>
</dbReference>
<evidence type="ECO:0000256" key="1">
    <source>
        <dbReference type="ARBA" id="ARBA00023015"/>
    </source>
</evidence>
<keyword evidence="3" id="KW-0804">Transcription</keyword>
<evidence type="ECO:0000259" key="4">
    <source>
        <dbReference type="PROSITE" id="PS01124"/>
    </source>
</evidence>
<keyword evidence="1" id="KW-0805">Transcription regulation</keyword>
<dbReference type="PRINTS" id="PR00032">
    <property type="entry name" value="HTHARAC"/>
</dbReference>
<dbReference type="InterPro" id="IPR037923">
    <property type="entry name" value="HTH-like"/>
</dbReference>
<dbReference type="InterPro" id="IPR018060">
    <property type="entry name" value="HTH_AraC"/>
</dbReference>
<dbReference type="InterPro" id="IPR018062">
    <property type="entry name" value="HTH_AraC-typ_CS"/>
</dbReference>
<accession>A0A6H3FSS2</accession>
<proteinExistence type="predicted"/>
<organism evidence="5 6">
    <name type="scientific">Streptococcus agalactiae</name>
    <dbReference type="NCBI Taxonomy" id="1311"/>
    <lineage>
        <taxon>Bacteria</taxon>
        <taxon>Bacillati</taxon>
        <taxon>Bacillota</taxon>
        <taxon>Bacilli</taxon>
        <taxon>Lactobacillales</taxon>
        <taxon>Streptococcaceae</taxon>
        <taxon>Streptococcus</taxon>
    </lineage>
</organism>
<evidence type="ECO:0000256" key="2">
    <source>
        <dbReference type="ARBA" id="ARBA00023125"/>
    </source>
</evidence>
<dbReference type="RefSeq" id="WP_001015729.1">
    <property type="nucleotide sequence ID" value="NZ_BCNI01000021.1"/>
</dbReference>
<dbReference type="GO" id="GO:0043565">
    <property type="term" value="F:sequence-specific DNA binding"/>
    <property type="evidence" value="ECO:0007669"/>
    <property type="project" value="InterPro"/>
</dbReference>
<dbReference type="Proteomes" id="UP000256718">
    <property type="component" value="Unassembled WGS sequence"/>
</dbReference>
<dbReference type="PROSITE" id="PS00041">
    <property type="entry name" value="HTH_ARAC_FAMILY_1"/>
    <property type="match status" value="1"/>
</dbReference>
<name>A0A6H3FSS2_STRAG</name>
<dbReference type="SUPFAM" id="SSF51215">
    <property type="entry name" value="Regulatory protein AraC"/>
    <property type="match status" value="1"/>
</dbReference>
<evidence type="ECO:0000256" key="3">
    <source>
        <dbReference type="ARBA" id="ARBA00023163"/>
    </source>
</evidence>
<gene>
    <name evidence="5" type="ORF">C4618_09185</name>
</gene>
<dbReference type="AlphaFoldDB" id="A0A6H3FSS2"/>
<dbReference type="CDD" id="cd06986">
    <property type="entry name" value="cupin_MmsR-like_N"/>
    <property type="match status" value="1"/>
</dbReference>
<dbReference type="OMA" id="GYEVREN"/>
<dbReference type="Gene3D" id="1.10.10.60">
    <property type="entry name" value="Homeodomain-like"/>
    <property type="match status" value="2"/>
</dbReference>
<sequence length="276" mass="32281">MNHKELHLFNNLSYIDLYPIQFGKEACAPLHSFGPSLKEHYLFHYIVSGRGTFYNTEEETAHKLEAGQGFLIPPHLVCSYEADKADPWTYIWIEFDGLKSDYFLKQAGLDHKHLIFSQEKNSFDSPVYTEAINILASHNQRSAKVIAHLYLFIDALISQSINHKVIPHNETKDFYIREAINFIERNFQFPITVEEIAKSCNLNRHYFCRLFREQTNSSPQQFLIQYRLSKACALLKNRNLNLSDIAEQIGYSNQFNFSAAFKRQYGISPRQWRKTL</sequence>
<evidence type="ECO:0000313" key="5">
    <source>
        <dbReference type="EMBL" id="RDY79451.1"/>
    </source>
</evidence>
<dbReference type="InterPro" id="IPR003313">
    <property type="entry name" value="AraC-bd"/>
</dbReference>